<dbReference type="RefSeq" id="XP_021293810.1">
    <property type="nucleotide sequence ID" value="XM_021438135.1"/>
</dbReference>
<keyword evidence="1" id="KW-1185">Reference proteome</keyword>
<gene>
    <name evidence="2" type="primary">LOC110423772</name>
</gene>
<dbReference type="GeneID" id="110423772"/>
<sequence>MHTFFRHLTSGIAKQLMKFEKMAVETDPPVNLVKEQQTLSGETVFGEQAPDKFLEGKEAELLKTEHCVEKSTDIKHPMPSSGSGWKLNVSLFRGSYVVVGISSLMGAVSQFTMA</sequence>
<organism evidence="1 2">
    <name type="scientific">Herrania umbratica</name>
    <dbReference type="NCBI Taxonomy" id="108875"/>
    <lineage>
        <taxon>Eukaryota</taxon>
        <taxon>Viridiplantae</taxon>
        <taxon>Streptophyta</taxon>
        <taxon>Embryophyta</taxon>
        <taxon>Tracheophyta</taxon>
        <taxon>Spermatophyta</taxon>
        <taxon>Magnoliopsida</taxon>
        <taxon>eudicotyledons</taxon>
        <taxon>Gunneridae</taxon>
        <taxon>Pentapetalae</taxon>
        <taxon>rosids</taxon>
        <taxon>malvids</taxon>
        <taxon>Malvales</taxon>
        <taxon>Malvaceae</taxon>
        <taxon>Byttnerioideae</taxon>
        <taxon>Herrania</taxon>
    </lineage>
</organism>
<accession>A0A6J1B3E7</accession>
<dbReference type="AlphaFoldDB" id="A0A6J1B3E7"/>
<name>A0A6J1B3E7_9ROSI</name>
<dbReference type="Proteomes" id="UP000504621">
    <property type="component" value="Unplaced"/>
</dbReference>
<evidence type="ECO:0000313" key="2">
    <source>
        <dbReference type="RefSeq" id="XP_021293810.1"/>
    </source>
</evidence>
<dbReference type="OrthoDB" id="672903at2759"/>
<reference evidence="2" key="1">
    <citation type="submission" date="2025-08" db="UniProtKB">
        <authorList>
            <consortium name="RefSeq"/>
        </authorList>
    </citation>
    <scope>IDENTIFICATION</scope>
    <source>
        <tissue evidence="2">Leaf</tissue>
    </source>
</reference>
<proteinExistence type="predicted"/>
<protein>
    <submittedName>
        <fullName evidence="2">Uncharacterized protein LOC110423772</fullName>
    </submittedName>
</protein>
<evidence type="ECO:0000313" key="1">
    <source>
        <dbReference type="Proteomes" id="UP000504621"/>
    </source>
</evidence>